<dbReference type="GeneID" id="54560150"/>
<sequence length="186" mass="19866">MRFLSNLPLLAFACCTTTIFAAGTPEAPCLNHPEAANIALRWFSIFQTDSTGKGTGAALVNNTLASNFSYTDEGATFGDPTPLYSNRSAVYDSVSGSGYSGALVTDVQYLVLYVFSNCDVIGARWQSDSLSANATNLTVPVGTKIKYLGTDYLQVDLASRLIYNATSSSDLLNYYMQLGDNVLASS</sequence>
<evidence type="ECO:0000256" key="1">
    <source>
        <dbReference type="SAM" id="SignalP"/>
    </source>
</evidence>
<feature type="signal peptide" evidence="1">
    <location>
        <begin position="1"/>
        <end position="21"/>
    </location>
</feature>
<gene>
    <name evidence="3" type="ORF">M409DRAFT_23638</name>
</gene>
<proteinExistence type="predicted"/>
<dbReference type="RefSeq" id="XP_033666795.1">
    <property type="nucleotide sequence ID" value="XM_033806878.1"/>
</dbReference>
<feature type="domain" description="NTF2-like" evidence="2">
    <location>
        <begin position="29"/>
        <end position="180"/>
    </location>
</feature>
<dbReference type="EMBL" id="ML993598">
    <property type="protein sequence ID" value="KAF2165906.1"/>
    <property type="molecule type" value="Genomic_DNA"/>
</dbReference>
<organism evidence="3 4">
    <name type="scientific">Zasmidium cellare ATCC 36951</name>
    <dbReference type="NCBI Taxonomy" id="1080233"/>
    <lineage>
        <taxon>Eukaryota</taxon>
        <taxon>Fungi</taxon>
        <taxon>Dikarya</taxon>
        <taxon>Ascomycota</taxon>
        <taxon>Pezizomycotina</taxon>
        <taxon>Dothideomycetes</taxon>
        <taxon>Dothideomycetidae</taxon>
        <taxon>Mycosphaerellales</taxon>
        <taxon>Mycosphaerellaceae</taxon>
        <taxon>Zasmidium</taxon>
    </lineage>
</organism>
<dbReference type="Proteomes" id="UP000799537">
    <property type="component" value="Unassembled WGS sequence"/>
</dbReference>
<name>A0A6A6CKG5_ZASCE</name>
<dbReference type="Pfam" id="PF26534">
    <property type="entry name" value="NTF2_7"/>
    <property type="match status" value="1"/>
</dbReference>
<keyword evidence="1" id="KW-0732">Signal</keyword>
<accession>A0A6A6CKG5</accession>
<dbReference type="OrthoDB" id="3526850at2759"/>
<evidence type="ECO:0000313" key="4">
    <source>
        <dbReference type="Proteomes" id="UP000799537"/>
    </source>
</evidence>
<feature type="chain" id="PRO_5025349988" description="NTF2-like domain-containing protein" evidence="1">
    <location>
        <begin position="22"/>
        <end position="186"/>
    </location>
</feature>
<reference evidence="3" key="1">
    <citation type="journal article" date="2020" name="Stud. Mycol.">
        <title>101 Dothideomycetes genomes: a test case for predicting lifestyles and emergence of pathogens.</title>
        <authorList>
            <person name="Haridas S."/>
            <person name="Albert R."/>
            <person name="Binder M."/>
            <person name="Bloem J."/>
            <person name="Labutti K."/>
            <person name="Salamov A."/>
            <person name="Andreopoulos B."/>
            <person name="Baker S."/>
            <person name="Barry K."/>
            <person name="Bills G."/>
            <person name="Bluhm B."/>
            <person name="Cannon C."/>
            <person name="Castanera R."/>
            <person name="Culley D."/>
            <person name="Daum C."/>
            <person name="Ezra D."/>
            <person name="Gonzalez J."/>
            <person name="Henrissat B."/>
            <person name="Kuo A."/>
            <person name="Liang C."/>
            <person name="Lipzen A."/>
            <person name="Lutzoni F."/>
            <person name="Magnuson J."/>
            <person name="Mondo S."/>
            <person name="Nolan M."/>
            <person name="Ohm R."/>
            <person name="Pangilinan J."/>
            <person name="Park H.-J."/>
            <person name="Ramirez L."/>
            <person name="Alfaro M."/>
            <person name="Sun H."/>
            <person name="Tritt A."/>
            <person name="Yoshinaga Y."/>
            <person name="Zwiers L.-H."/>
            <person name="Turgeon B."/>
            <person name="Goodwin S."/>
            <person name="Spatafora J."/>
            <person name="Crous P."/>
            <person name="Grigoriev I."/>
        </authorList>
    </citation>
    <scope>NUCLEOTIDE SEQUENCE</scope>
    <source>
        <strain evidence="3">ATCC 36951</strain>
    </source>
</reference>
<evidence type="ECO:0000313" key="3">
    <source>
        <dbReference type="EMBL" id="KAF2165906.1"/>
    </source>
</evidence>
<keyword evidence="4" id="KW-1185">Reference proteome</keyword>
<dbReference type="AlphaFoldDB" id="A0A6A6CKG5"/>
<evidence type="ECO:0000259" key="2">
    <source>
        <dbReference type="Pfam" id="PF26534"/>
    </source>
</evidence>
<dbReference type="InterPro" id="IPR058645">
    <property type="entry name" value="NTF2-like_dom_7"/>
</dbReference>
<protein>
    <recommendedName>
        <fullName evidence="2">NTF2-like domain-containing protein</fullName>
    </recommendedName>
</protein>